<organism evidence="3 4">
    <name type="scientific">Frankliniella occidentalis</name>
    <name type="common">Western flower thrips</name>
    <name type="synonym">Euthrips occidentalis</name>
    <dbReference type="NCBI Taxonomy" id="133901"/>
    <lineage>
        <taxon>Eukaryota</taxon>
        <taxon>Metazoa</taxon>
        <taxon>Ecdysozoa</taxon>
        <taxon>Arthropoda</taxon>
        <taxon>Hexapoda</taxon>
        <taxon>Insecta</taxon>
        <taxon>Pterygota</taxon>
        <taxon>Neoptera</taxon>
        <taxon>Paraneoptera</taxon>
        <taxon>Thysanoptera</taxon>
        <taxon>Terebrantia</taxon>
        <taxon>Thripoidea</taxon>
        <taxon>Thripidae</taxon>
        <taxon>Frankliniella</taxon>
    </lineage>
</organism>
<reference evidence="4" key="1">
    <citation type="submission" date="2025-08" db="UniProtKB">
        <authorList>
            <consortium name="RefSeq"/>
        </authorList>
    </citation>
    <scope>IDENTIFICATION</scope>
    <source>
        <tissue evidence="4">Whole organism</tissue>
    </source>
</reference>
<dbReference type="PANTHER" id="PTHR31516">
    <property type="entry name" value="STABILIZER OF AXONEMAL MICROTUBULES 2"/>
    <property type="match status" value="1"/>
</dbReference>
<evidence type="ECO:0000256" key="2">
    <source>
        <dbReference type="SAM" id="MobiDB-lite"/>
    </source>
</evidence>
<protein>
    <submittedName>
        <fullName evidence="4">Uncharacterized protein LOC113201883</fullName>
    </submittedName>
</protein>
<dbReference type="KEGG" id="foc:113201883"/>
<sequence length="256" mass="27819">MSYKPVPLAPKEDYPWAAKKRYAPPATTMDGATVYNQSFTTSCEDARRCPYKQPDHGDLISMGASNDGLSCYGASFEPTEGHVHIQRPEATKPDDNLRTGVGDVAKDTINKMSFPGWPGVAPPQSIAPPPSILAMRGPMSRTTTTRHDYTAKGAEKPAIIVPDGEIKISSRPLEGKTTAAMSFLEPDLSRFERQKSYAPARCYNPSRAPFDGTTVARMSYTGEQPTGPLIVAARGRPALEPLSEEERAKNTARECS</sequence>
<gene>
    <name evidence="4" type="primary">LOC113201883</name>
</gene>
<evidence type="ECO:0000313" key="3">
    <source>
        <dbReference type="Proteomes" id="UP000504606"/>
    </source>
</evidence>
<dbReference type="OrthoDB" id="365640at2759"/>
<evidence type="ECO:0000256" key="1">
    <source>
        <dbReference type="ARBA" id="ARBA00008738"/>
    </source>
</evidence>
<dbReference type="InterPro" id="IPR033336">
    <property type="entry name" value="SAXO1/2"/>
</dbReference>
<feature type="region of interest" description="Disordered" evidence="2">
    <location>
        <begin position="236"/>
        <end position="256"/>
    </location>
</feature>
<dbReference type="GO" id="GO:0008017">
    <property type="term" value="F:microtubule binding"/>
    <property type="evidence" value="ECO:0007669"/>
    <property type="project" value="InterPro"/>
</dbReference>
<dbReference type="PANTHER" id="PTHR31516:SF17">
    <property type="entry name" value="STABILIZER OF AXONEMAL MICROTUBULES 2"/>
    <property type="match status" value="1"/>
</dbReference>
<dbReference type="GO" id="GO:0005814">
    <property type="term" value="C:centriole"/>
    <property type="evidence" value="ECO:0007669"/>
    <property type="project" value="TreeGrafter"/>
</dbReference>
<dbReference type="Proteomes" id="UP000504606">
    <property type="component" value="Unplaced"/>
</dbReference>
<dbReference type="GO" id="GO:0036064">
    <property type="term" value="C:ciliary basal body"/>
    <property type="evidence" value="ECO:0007669"/>
    <property type="project" value="TreeGrafter"/>
</dbReference>
<dbReference type="GO" id="GO:0005879">
    <property type="term" value="C:axonemal microtubule"/>
    <property type="evidence" value="ECO:0007669"/>
    <property type="project" value="TreeGrafter"/>
</dbReference>
<proteinExistence type="inferred from homology"/>
<accession>A0A9C6U5E5</accession>
<feature type="compositionally biased region" description="Basic and acidic residues" evidence="2">
    <location>
        <begin position="244"/>
        <end position="256"/>
    </location>
</feature>
<dbReference type="RefSeq" id="XP_052121988.1">
    <property type="nucleotide sequence ID" value="XM_052266028.1"/>
</dbReference>
<dbReference type="AlphaFoldDB" id="A0A9C6U5E5"/>
<dbReference type="GO" id="GO:0036126">
    <property type="term" value="C:sperm flagellum"/>
    <property type="evidence" value="ECO:0007669"/>
    <property type="project" value="TreeGrafter"/>
</dbReference>
<comment type="similarity">
    <text evidence="1">Belongs to the FAM154 family.</text>
</comment>
<name>A0A9C6U5E5_FRAOC</name>
<dbReference type="GeneID" id="113201883"/>
<keyword evidence="3" id="KW-1185">Reference proteome</keyword>
<evidence type="ECO:0000313" key="4">
    <source>
        <dbReference type="RefSeq" id="XP_052121988.1"/>
    </source>
</evidence>